<proteinExistence type="predicted"/>
<organism evidence="1 2">
    <name type="scientific">Billgrantia desiderata</name>
    <dbReference type="NCBI Taxonomy" id="52021"/>
    <lineage>
        <taxon>Bacteria</taxon>
        <taxon>Pseudomonadati</taxon>
        <taxon>Pseudomonadota</taxon>
        <taxon>Gammaproteobacteria</taxon>
        <taxon>Oceanospirillales</taxon>
        <taxon>Halomonadaceae</taxon>
        <taxon>Billgrantia</taxon>
    </lineage>
</organism>
<keyword evidence="2" id="KW-1185">Reference proteome</keyword>
<dbReference type="Proteomes" id="UP001320154">
    <property type="component" value="Unassembled WGS sequence"/>
</dbReference>
<dbReference type="RefSeq" id="WP_234250467.1">
    <property type="nucleotide sequence ID" value="NZ_JABFTQ010000005.1"/>
</dbReference>
<protein>
    <submittedName>
        <fullName evidence="1">Uncharacterized protein</fullName>
    </submittedName>
</protein>
<evidence type="ECO:0000313" key="2">
    <source>
        <dbReference type="Proteomes" id="UP001320154"/>
    </source>
</evidence>
<name>A0ABS9B481_9GAMM</name>
<comment type="caution">
    <text evidence="1">The sequence shown here is derived from an EMBL/GenBank/DDBJ whole genome shotgun (WGS) entry which is preliminary data.</text>
</comment>
<dbReference type="EMBL" id="JABFTQ010000005">
    <property type="protein sequence ID" value="MCE8046999.1"/>
    <property type="molecule type" value="Genomic_DNA"/>
</dbReference>
<gene>
    <name evidence="1" type="ORF">HOP60_09690</name>
</gene>
<accession>A0ABS9B481</accession>
<reference evidence="1 2" key="1">
    <citation type="journal article" date="2021" name="Front. Microbiol.">
        <title>Aerobic Denitrification and Heterotrophic Sulfur Oxidation in the Genus Halomonas Revealed by Six Novel Species Characterizations and Genome-Based Analysis.</title>
        <authorList>
            <person name="Wang L."/>
            <person name="Shao Z."/>
        </authorList>
    </citation>
    <scope>NUCLEOTIDE SEQUENCE [LARGE SCALE GENOMIC DNA]</scope>
    <source>
        <strain evidence="1 2">MCCC 1A05748</strain>
    </source>
</reference>
<sequence length="140" mass="14852">MKIKLLAGPAPDYYVFSGETVTAFKDGAAEVYDLSGFPDGGVFQGADTVGGVPAIYGVERVGGELHLTLAQRVVASKYPDKMAHWRGQQVIDAADYDPDTCYVTPTGMAGVEDYEIVRGTDAAGVEGWTVRKIATAEETA</sequence>
<evidence type="ECO:0000313" key="1">
    <source>
        <dbReference type="EMBL" id="MCE8046999.1"/>
    </source>
</evidence>